<evidence type="ECO:0000259" key="3">
    <source>
        <dbReference type="Pfam" id="PF00561"/>
    </source>
</evidence>
<feature type="region of interest" description="Disordered" evidence="1">
    <location>
        <begin position="360"/>
        <end position="478"/>
    </location>
</feature>
<evidence type="ECO:0000256" key="2">
    <source>
        <dbReference type="SAM" id="SignalP"/>
    </source>
</evidence>
<name>A0A1I5CXN5_PSUAM</name>
<keyword evidence="2" id="KW-0732">Signal</keyword>
<feature type="compositionally biased region" description="Low complexity" evidence="1">
    <location>
        <begin position="419"/>
        <end position="434"/>
    </location>
</feature>
<accession>A0A1I5CXN5</accession>
<feature type="signal peptide" evidence="2">
    <location>
        <begin position="1"/>
        <end position="21"/>
    </location>
</feature>
<dbReference type="GO" id="GO:0003824">
    <property type="term" value="F:catalytic activity"/>
    <property type="evidence" value="ECO:0007669"/>
    <property type="project" value="UniProtKB-ARBA"/>
</dbReference>
<proteinExistence type="predicted"/>
<dbReference type="InterPro" id="IPR000073">
    <property type="entry name" value="AB_hydrolase_1"/>
</dbReference>
<evidence type="ECO:0000313" key="4">
    <source>
        <dbReference type="EMBL" id="SFN91734.1"/>
    </source>
</evidence>
<feature type="compositionally biased region" description="Gly residues" evidence="1">
    <location>
        <begin position="378"/>
        <end position="399"/>
    </location>
</feature>
<feature type="compositionally biased region" description="Basic and acidic residues" evidence="1">
    <location>
        <begin position="405"/>
        <end position="418"/>
    </location>
</feature>
<dbReference type="STRING" id="260086.SAMN05216207_102470"/>
<reference evidence="4 5" key="1">
    <citation type="submission" date="2016-10" db="EMBL/GenBank/DDBJ databases">
        <authorList>
            <person name="de Groot N.N."/>
        </authorList>
    </citation>
    <scope>NUCLEOTIDE SEQUENCE [LARGE SCALE GENOMIC DNA]</scope>
    <source>
        <strain evidence="4 5">CGMCC 4.1877</strain>
    </source>
</reference>
<sequence length="478" mass="48942">MSRRGWTVAGIAGGLVGAAGAAAGAGVAAQRRKIATARRSLATEMAEHGGLPAAGSTGEESSVTADDGVRIACEEVGPADGTEPALTVVLVHGFALDRRTWQEQREFLASLSGPSVRMVLYDQRSHGRSERAPQSSCTIDQLGRDLDAVLRALAPDGPLVLVSHSMGGMTVMALAEQHPELFHERVAGVALVSTSAGEIASGGLPGTFLSRRNPVTRTLGALAAWQPGLVETGRRALGDVIWAITKRFAYGDRQVDPRMVDLVDTMIDSNAVGALTDFVDTLGTHDRLAALPGLSGCEVLVLAGDADRIIPYRHSEVISEAIPTARLVRLPGVGHMPMLEQPERVDGELGDLIERCLARGEGVPRRAPRPTRRSASGAAGGGGGGGRASGAATGAGGRAASGRRAVSEERAAPEERAGSGESAASGDRAASGERAGSGSGGTGSGRQRGGVLRGGARAARGGRGPKAGRTARSRKGRA</sequence>
<keyword evidence="5" id="KW-1185">Reference proteome</keyword>
<feature type="chain" id="PRO_5038597220" evidence="2">
    <location>
        <begin position="22"/>
        <end position="478"/>
    </location>
</feature>
<evidence type="ECO:0000313" key="5">
    <source>
        <dbReference type="Proteomes" id="UP000199614"/>
    </source>
</evidence>
<dbReference type="PANTHER" id="PTHR43194">
    <property type="entry name" value="HYDROLASE ALPHA/BETA FOLD FAMILY"/>
    <property type="match status" value="1"/>
</dbReference>
<dbReference type="RefSeq" id="WP_245773693.1">
    <property type="nucleotide sequence ID" value="NZ_FOUY01000024.1"/>
</dbReference>
<dbReference type="Pfam" id="PF00561">
    <property type="entry name" value="Abhydrolase_1"/>
    <property type="match status" value="1"/>
</dbReference>
<dbReference type="AlphaFoldDB" id="A0A1I5CXN5"/>
<dbReference type="EMBL" id="FOUY01000024">
    <property type="protein sequence ID" value="SFN91734.1"/>
    <property type="molecule type" value="Genomic_DNA"/>
</dbReference>
<protein>
    <submittedName>
        <fullName evidence="4">Pimeloyl-ACP methyl ester carboxylesterase</fullName>
    </submittedName>
</protein>
<feature type="compositionally biased region" description="Gly residues" evidence="1">
    <location>
        <begin position="435"/>
        <end position="453"/>
    </location>
</feature>
<feature type="compositionally biased region" description="Basic residues" evidence="1">
    <location>
        <begin position="469"/>
        <end position="478"/>
    </location>
</feature>
<dbReference type="Proteomes" id="UP000199614">
    <property type="component" value="Unassembled WGS sequence"/>
</dbReference>
<dbReference type="PANTHER" id="PTHR43194:SF2">
    <property type="entry name" value="PEROXISOMAL MEMBRANE PROTEIN LPX1"/>
    <property type="match status" value="1"/>
</dbReference>
<dbReference type="InterPro" id="IPR029058">
    <property type="entry name" value="AB_hydrolase_fold"/>
</dbReference>
<feature type="domain" description="AB hydrolase-1" evidence="3">
    <location>
        <begin position="87"/>
        <end position="341"/>
    </location>
</feature>
<dbReference type="InterPro" id="IPR050228">
    <property type="entry name" value="Carboxylesterase_BioH"/>
</dbReference>
<evidence type="ECO:0000256" key="1">
    <source>
        <dbReference type="SAM" id="MobiDB-lite"/>
    </source>
</evidence>
<organism evidence="4 5">
    <name type="scientific">Pseudonocardia ammonioxydans</name>
    <dbReference type="NCBI Taxonomy" id="260086"/>
    <lineage>
        <taxon>Bacteria</taxon>
        <taxon>Bacillati</taxon>
        <taxon>Actinomycetota</taxon>
        <taxon>Actinomycetes</taxon>
        <taxon>Pseudonocardiales</taxon>
        <taxon>Pseudonocardiaceae</taxon>
        <taxon>Pseudonocardia</taxon>
    </lineage>
</organism>
<dbReference type="Gene3D" id="3.40.50.1820">
    <property type="entry name" value="alpha/beta hydrolase"/>
    <property type="match status" value="1"/>
</dbReference>
<dbReference type="SUPFAM" id="SSF53474">
    <property type="entry name" value="alpha/beta-Hydrolases"/>
    <property type="match status" value="1"/>
</dbReference>
<gene>
    <name evidence="4" type="ORF">SAMN05216207_102470</name>
</gene>